<keyword evidence="1" id="KW-0732">Signal</keyword>
<evidence type="ECO:0000313" key="4">
    <source>
        <dbReference type="Proteomes" id="UP000317624"/>
    </source>
</evidence>
<feature type="chain" id="PRO_5022087305" description="DUF6268 domain-containing protein" evidence="1">
    <location>
        <begin position="27"/>
        <end position="306"/>
    </location>
</feature>
<evidence type="ECO:0000313" key="3">
    <source>
        <dbReference type="EMBL" id="TVT43551.1"/>
    </source>
</evidence>
<comment type="caution">
    <text evidence="3">The sequence shown here is derived from an EMBL/GenBank/DDBJ whole genome shotgun (WGS) entry which is preliminary data.</text>
</comment>
<dbReference type="EMBL" id="VMRJ01000001">
    <property type="protein sequence ID" value="TVT43551.1"/>
    <property type="molecule type" value="Genomic_DNA"/>
</dbReference>
<feature type="signal peptide" evidence="1">
    <location>
        <begin position="1"/>
        <end position="26"/>
    </location>
</feature>
<evidence type="ECO:0000259" key="2">
    <source>
        <dbReference type="Pfam" id="PF19783"/>
    </source>
</evidence>
<evidence type="ECO:0000256" key="1">
    <source>
        <dbReference type="SAM" id="SignalP"/>
    </source>
</evidence>
<name>A0A558C412_9BACT</name>
<dbReference type="Pfam" id="PF19783">
    <property type="entry name" value="DUF6268"/>
    <property type="match status" value="1"/>
</dbReference>
<sequence>MSTSLRSYLLGTLAAAALALPHTTYAQGYQEGVNVSSELLPLSLNNHERQKHDFRASITRFNMGIPYFLKEDKSQYLILGVQTEAFSFYGTRPGFEVNNLYSVTPTIGYNRRLSDKLRLDVLFLPTLSSDFKGIKGEDFLFGGLVRGVYKVNPTLSLRGSLGYRQQYYGALYIVQVGLDWQVSKKVRIFGDAPTTLTINYAHNAKFNTGFDLQAGNSSYRLAQDNQYLRYSFAIPGVFAEYNLKPGLALRAKVGYSLIRNLEVFQENDKADNVDFFVLGTEPRPISPEIEKGLTFRLALSYRIFTK</sequence>
<dbReference type="AlphaFoldDB" id="A0A558C412"/>
<dbReference type="InterPro" id="IPR046235">
    <property type="entry name" value="DUF6268"/>
</dbReference>
<organism evidence="3 4">
    <name type="scientific">Hymenobacter setariae</name>
    <dbReference type="NCBI Taxonomy" id="2594794"/>
    <lineage>
        <taxon>Bacteria</taxon>
        <taxon>Pseudomonadati</taxon>
        <taxon>Bacteroidota</taxon>
        <taxon>Cytophagia</taxon>
        <taxon>Cytophagales</taxon>
        <taxon>Hymenobacteraceae</taxon>
        <taxon>Hymenobacter</taxon>
    </lineage>
</organism>
<dbReference type="Proteomes" id="UP000317624">
    <property type="component" value="Unassembled WGS sequence"/>
</dbReference>
<gene>
    <name evidence="3" type="ORF">FNT36_05555</name>
</gene>
<protein>
    <recommendedName>
        <fullName evidence="2">DUF6268 domain-containing protein</fullName>
    </recommendedName>
</protein>
<accession>A0A558C412</accession>
<dbReference type="RefSeq" id="WP_144845159.1">
    <property type="nucleotide sequence ID" value="NZ_VMRJ01000001.1"/>
</dbReference>
<proteinExistence type="predicted"/>
<reference evidence="3 4" key="1">
    <citation type="submission" date="2019-07" db="EMBL/GenBank/DDBJ databases">
        <title>Hymenobacter sp. straun FUR1 Genome sequencing and assembly.</title>
        <authorList>
            <person name="Chhetri G."/>
        </authorList>
    </citation>
    <scope>NUCLEOTIDE SEQUENCE [LARGE SCALE GENOMIC DNA]</scope>
    <source>
        <strain evidence="3 4">Fur1</strain>
    </source>
</reference>
<keyword evidence="4" id="KW-1185">Reference proteome</keyword>
<feature type="domain" description="DUF6268" evidence="2">
    <location>
        <begin position="25"/>
        <end position="263"/>
    </location>
</feature>
<dbReference type="OrthoDB" id="1488805at2"/>